<proteinExistence type="predicted"/>
<dbReference type="Proteomes" id="UP001417504">
    <property type="component" value="Unassembled WGS sequence"/>
</dbReference>
<sequence length="146" mass="16214">MDADRAESSKGKGPCLGFVEVFDFILDDPCIFSEKLASLVCFRESHILLERNFSKLEMALINGDAEGVKENSEFKALHNKSPTQKLSELWTQLFDDSCANGWDNVSPSMDPPTNMTMNVEDGTKENDENGANENDMNEATGNIIED</sequence>
<name>A0AAP0I639_9MAGN</name>
<feature type="region of interest" description="Disordered" evidence="1">
    <location>
        <begin position="120"/>
        <end position="146"/>
    </location>
</feature>
<accession>A0AAP0I639</accession>
<evidence type="ECO:0000313" key="3">
    <source>
        <dbReference type="Proteomes" id="UP001417504"/>
    </source>
</evidence>
<dbReference type="EMBL" id="JBBNAE010000007">
    <property type="protein sequence ID" value="KAK9109333.1"/>
    <property type="molecule type" value="Genomic_DNA"/>
</dbReference>
<gene>
    <name evidence="2" type="ORF">Sjap_017393</name>
</gene>
<organism evidence="2 3">
    <name type="scientific">Stephania japonica</name>
    <dbReference type="NCBI Taxonomy" id="461633"/>
    <lineage>
        <taxon>Eukaryota</taxon>
        <taxon>Viridiplantae</taxon>
        <taxon>Streptophyta</taxon>
        <taxon>Embryophyta</taxon>
        <taxon>Tracheophyta</taxon>
        <taxon>Spermatophyta</taxon>
        <taxon>Magnoliopsida</taxon>
        <taxon>Ranunculales</taxon>
        <taxon>Menispermaceae</taxon>
        <taxon>Menispermoideae</taxon>
        <taxon>Cissampelideae</taxon>
        <taxon>Stephania</taxon>
    </lineage>
</organism>
<keyword evidence="3" id="KW-1185">Reference proteome</keyword>
<dbReference type="AlphaFoldDB" id="A0AAP0I639"/>
<feature type="compositionally biased region" description="Polar residues" evidence="1">
    <location>
        <begin position="129"/>
        <end position="140"/>
    </location>
</feature>
<protein>
    <submittedName>
        <fullName evidence="2">Uncharacterized protein</fullName>
    </submittedName>
</protein>
<evidence type="ECO:0000313" key="2">
    <source>
        <dbReference type="EMBL" id="KAK9109333.1"/>
    </source>
</evidence>
<reference evidence="2 3" key="1">
    <citation type="submission" date="2024-01" db="EMBL/GenBank/DDBJ databases">
        <title>Genome assemblies of Stephania.</title>
        <authorList>
            <person name="Yang L."/>
        </authorList>
    </citation>
    <scope>NUCLEOTIDE SEQUENCE [LARGE SCALE GENOMIC DNA]</scope>
    <source>
        <strain evidence="2">QJT</strain>
        <tissue evidence="2">Leaf</tissue>
    </source>
</reference>
<evidence type="ECO:0000256" key="1">
    <source>
        <dbReference type="SAM" id="MobiDB-lite"/>
    </source>
</evidence>
<comment type="caution">
    <text evidence="2">The sequence shown here is derived from an EMBL/GenBank/DDBJ whole genome shotgun (WGS) entry which is preliminary data.</text>
</comment>